<feature type="transmembrane region" description="Helical" evidence="9">
    <location>
        <begin position="199"/>
        <end position="217"/>
    </location>
</feature>
<evidence type="ECO:0000256" key="1">
    <source>
        <dbReference type="ARBA" id="ARBA00004232"/>
    </source>
</evidence>
<dbReference type="GeneID" id="102733251"/>
<feature type="transmembrane region" description="Helical" evidence="9">
    <location>
        <begin position="289"/>
        <end position="319"/>
    </location>
</feature>
<dbReference type="PANTHER" id="PTHR14437">
    <property type="entry name" value="TRANSMEMBRANE PROTEIN 168"/>
    <property type="match status" value="1"/>
</dbReference>
<feature type="transmembrane region" description="Helical" evidence="9">
    <location>
        <begin position="163"/>
        <end position="192"/>
    </location>
</feature>
<dbReference type="PANTHER" id="PTHR14437:SF2">
    <property type="entry name" value="TRANSMEMBRANE PROTEIN 168"/>
    <property type="match status" value="1"/>
</dbReference>
<name>A0A7F8QFI3_LEPWE</name>
<organism evidence="10 11">
    <name type="scientific">Leptonychotes weddellii</name>
    <name type="common">Weddell seal</name>
    <name type="synonym">Otaria weddellii</name>
    <dbReference type="NCBI Taxonomy" id="9713"/>
    <lineage>
        <taxon>Eukaryota</taxon>
        <taxon>Metazoa</taxon>
        <taxon>Chordata</taxon>
        <taxon>Craniata</taxon>
        <taxon>Vertebrata</taxon>
        <taxon>Euteleostomi</taxon>
        <taxon>Mammalia</taxon>
        <taxon>Eutheria</taxon>
        <taxon>Laurasiatheria</taxon>
        <taxon>Carnivora</taxon>
        <taxon>Caniformia</taxon>
        <taxon>Pinnipedia</taxon>
        <taxon>Phocidae</taxon>
        <taxon>Monachinae</taxon>
        <taxon>Lobodontini</taxon>
        <taxon>Leptonychotes</taxon>
    </lineage>
</organism>
<keyword evidence="6 9" id="KW-0472">Membrane</keyword>
<keyword evidence="5 9" id="KW-1133">Transmembrane helix</keyword>
<evidence type="ECO:0000256" key="8">
    <source>
        <dbReference type="ARBA" id="ARBA00023242"/>
    </source>
</evidence>
<dbReference type="RefSeq" id="XP_030879987.1">
    <property type="nucleotide sequence ID" value="XM_031024127.1"/>
</dbReference>
<keyword evidence="4 9" id="KW-0812">Transmembrane</keyword>
<dbReference type="CDD" id="cd21494">
    <property type="entry name" value="TMEM168"/>
    <property type="match status" value="1"/>
</dbReference>
<proteinExistence type="inferred from homology"/>
<reference evidence="11" key="1">
    <citation type="submission" date="2025-08" db="UniProtKB">
        <authorList>
            <consortium name="RefSeq"/>
        </authorList>
    </citation>
    <scope>IDENTIFICATION</scope>
    <source>
        <tissue evidence="11">Liver</tissue>
    </source>
</reference>
<evidence type="ECO:0000256" key="5">
    <source>
        <dbReference type="ARBA" id="ARBA00022989"/>
    </source>
</evidence>
<evidence type="ECO:0000313" key="11">
    <source>
        <dbReference type="RefSeq" id="XP_030879987.1"/>
    </source>
</evidence>
<dbReference type="Proteomes" id="UP000245341">
    <property type="component" value="Unplaced"/>
</dbReference>
<comment type="subcellular location">
    <subcellularLocation>
        <location evidence="1">Nucleus membrane</location>
        <topology evidence="1">Multi-pass membrane protein</topology>
    </subcellularLocation>
</comment>
<dbReference type="GO" id="GO:0031965">
    <property type="term" value="C:nuclear membrane"/>
    <property type="evidence" value="ECO:0007669"/>
    <property type="project" value="UniProtKB-SubCell"/>
</dbReference>
<feature type="transmembrane region" description="Helical" evidence="9">
    <location>
        <begin position="352"/>
        <end position="375"/>
    </location>
</feature>
<dbReference type="CTD" id="64418"/>
<keyword evidence="10" id="KW-1185">Reference proteome</keyword>
<evidence type="ECO:0000256" key="6">
    <source>
        <dbReference type="ARBA" id="ARBA00023136"/>
    </source>
</evidence>
<evidence type="ECO:0000256" key="9">
    <source>
        <dbReference type="SAM" id="Phobius"/>
    </source>
</evidence>
<evidence type="ECO:0000256" key="3">
    <source>
        <dbReference type="ARBA" id="ARBA00014572"/>
    </source>
</evidence>
<dbReference type="InterPro" id="IPR029713">
    <property type="entry name" value="TMEM168"/>
</dbReference>
<dbReference type="AlphaFoldDB" id="A0A7F8QFI3"/>
<accession>A0A7F8QFI3</accession>
<feature type="transmembrane region" description="Helical" evidence="9">
    <location>
        <begin position="35"/>
        <end position="56"/>
    </location>
</feature>
<feature type="transmembrane region" description="Helical" evidence="9">
    <location>
        <begin position="63"/>
        <end position="85"/>
    </location>
</feature>
<evidence type="ECO:0000256" key="2">
    <source>
        <dbReference type="ARBA" id="ARBA00007329"/>
    </source>
</evidence>
<protein>
    <recommendedName>
        <fullName evidence="3">Transmembrane protein 168</fullName>
    </recommendedName>
</protein>
<evidence type="ECO:0000256" key="7">
    <source>
        <dbReference type="ARBA" id="ARBA00023180"/>
    </source>
</evidence>
<keyword evidence="8" id="KW-0539">Nucleus</keyword>
<comment type="similarity">
    <text evidence="2">Belongs to the TMEM168 family.</text>
</comment>
<gene>
    <name evidence="11" type="primary">TMEM168</name>
</gene>
<feature type="transmembrane region" description="Helical" evidence="9">
    <location>
        <begin position="223"/>
        <end position="243"/>
    </location>
</feature>
<keyword evidence="7" id="KW-0325">Glycoprotein</keyword>
<sequence length="618" mass="70667">MCKSLRYCFSHCLYLAMTRLEEVNREVNMHSSVRYLGYLARINLLVAICLGLYVRWEKTANSLILVIFILGLFVLGIASILYYYFSMQAASLSLSNLWFGFLLGLLCFLDNSSFKNDVKEESTKYLLLTSIVLRILCALVERISGYVRHRPTLLTTVEFLELVGFAVASTTMLVEKSLSVILLVVALAMLIIDLRMKSFLAIPNLVIFAVLLFFSSLETPKNPVAFACFFICLITDPFLDIYFSGLSVTERWKPFLYRGRICRRLSVVFTGMIELTFFILSAFKLRDTHLWYFVIPGFSIFGIFWMICHIIFLLTLWGFHTKLNDCHKVYFTHRVDNNSLDRIMASKGMRHFCLISEQLVFFSLLATAILGAVSWQPTNGIFLSMFLIVLPLESMAHGLFHELGNCLGGTSVGYAIVIPTNFCSGHTHGTGEWALAGGDILRLDTLLEWWREKNASFCSRLIIVLDSENSTPWVKEVRKINDQYIAVQGAEMTKTIDIEEADPPQLGDFTKDWVEYNCNPSNNICWTEKGRTVKAVYGVSKRWSDYTLHLPTGSDVAKHWMLHFPRITYPLVHLANWLCGLNLFWICKSCFRCLKRLKMSWFLPTVLDTGQGFKLVKS</sequence>
<evidence type="ECO:0000313" key="10">
    <source>
        <dbReference type="Proteomes" id="UP000245341"/>
    </source>
</evidence>
<feature type="transmembrane region" description="Helical" evidence="9">
    <location>
        <begin position="264"/>
        <end position="283"/>
    </location>
</feature>
<feature type="transmembrane region" description="Helical" evidence="9">
    <location>
        <begin position="97"/>
        <end position="113"/>
    </location>
</feature>
<evidence type="ECO:0000256" key="4">
    <source>
        <dbReference type="ARBA" id="ARBA00022692"/>
    </source>
</evidence>